<protein>
    <submittedName>
        <fullName evidence="4">Acyltransferase</fullName>
    </submittedName>
</protein>
<evidence type="ECO:0000259" key="2">
    <source>
        <dbReference type="Pfam" id="PF01757"/>
    </source>
</evidence>
<accession>A0ABT3Y4K7</accession>
<dbReference type="Pfam" id="PF01757">
    <property type="entry name" value="Acyl_transf_3"/>
    <property type="match status" value="1"/>
</dbReference>
<dbReference type="PANTHER" id="PTHR23028:SF53">
    <property type="entry name" value="ACYL_TRANSF_3 DOMAIN-CONTAINING PROTEIN"/>
    <property type="match status" value="1"/>
</dbReference>
<sequence length="610" mass="71897">MNFRSDISFLRAFSVIAVVLYHFKFAFFNGGFIGVDIFFVISGYLMTRIVLSNFEKNNFKLLEFYQKRVVRIFPALLVMTTIFAAIIYFLLPTQFINYLKLYFSSIGFFSNIYYYLNSGYFDSSSQFNILLHTWSLSVEWQFYMIYPLILLIVKKIYLNNLKLFRGIFIAIIALSIVSMIFHSSFDKSFSFYIFYPRAWEMMIGGLAFLFENKAKNINRNLKFGLVSFSLIMITYMVYSVNEHSWPSLLTLIPVSLTSLILLLNIDVKIFRNKLIKFFGDISYSLYLWHWPIYVCSLFFGLNDRLRYRVAFIFISIIFATLSYFLIEKKNYNRKSNVILITTLVLFSLSFSLSKLNPKYLFEKSEAKLVYAASEYKSSSNTYKQYSSRNRHLMHDQSLKDYKFIKPDKSKKNILLVGDSHAAMFSQTLNELINNDNYRLIQTTADASFPIINSETIYKGPKDFFNFFYKNYFPENHDKIDLVLICSFYSAYSKDDLTKKIDFTESYFKKYNTPVMYLGQTDVYPLDYPTLYYLKNTYDIEKPSDNNTAETNEFLNNKLKDKYVDLLSLKIKKVDESGEPYMFDTNHLTLYGSEQYKKILKNKIYSKISGL</sequence>
<feature type="domain" description="SGNH" evidence="3">
    <location>
        <begin position="400"/>
        <end position="599"/>
    </location>
</feature>
<comment type="caution">
    <text evidence="4">The sequence shown here is derived from an EMBL/GenBank/DDBJ whole genome shotgun (WGS) entry which is preliminary data.</text>
</comment>
<keyword evidence="4" id="KW-0012">Acyltransferase</keyword>
<dbReference type="RefSeq" id="WP_267281699.1">
    <property type="nucleotide sequence ID" value="NZ_JAOVZV010000014.1"/>
</dbReference>
<dbReference type="InterPro" id="IPR043968">
    <property type="entry name" value="SGNH"/>
</dbReference>
<feature type="transmembrane region" description="Helical" evidence="1">
    <location>
        <begin position="164"/>
        <end position="183"/>
    </location>
</feature>
<evidence type="ECO:0000313" key="4">
    <source>
        <dbReference type="EMBL" id="MCX8533085.1"/>
    </source>
</evidence>
<reference evidence="4" key="1">
    <citation type="submission" date="2022-10" db="EMBL/GenBank/DDBJ databases">
        <title>Chryseobacterium sp. nov., a novel bacterial species.</title>
        <authorList>
            <person name="Cao Y."/>
        </authorList>
    </citation>
    <scope>NUCLEOTIDE SEQUENCE</scope>
    <source>
        <strain evidence="4">KC 927</strain>
    </source>
</reference>
<organism evidence="4 5">
    <name type="scientific">Chryseobacterium luquanense</name>
    <dbReference type="NCBI Taxonomy" id="2983766"/>
    <lineage>
        <taxon>Bacteria</taxon>
        <taxon>Pseudomonadati</taxon>
        <taxon>Bacteroidota</taxon>
        <taxon>Flavobacteriia</taxon>
        <taxon>Flavobacteriales</taxon>
        <taxon>Weeksellaceae</taxon>
        <taxon>Chryseobacterium group</taxon>
        <taxon>Chryseobacterium</taxon>
    </lineage>
</organism>
<dbReference type="GO" id="GO:0016746">
    <property type="term" value="F:acyltransferase activity"/>
    <property type="evidence" value="ECO:0007669"/>
    <property type="project" value="UniProtKB-KW"/>
</dbReference>
<feature type="transmembrane region" description="Helical" evidence="1">
    <location>
        <begin position="189"/>
        <end position="209"/>
    </location>
</feature>
<dbReference type="InterPro" id="IPR002656">
    <property type="entry name" value="Acyl_transf_3_dom"/>
</dbReference>
<feature type="transmembrane region" description="Helical" evidence="1">
    <location>
        <begin position="221"/>
        <end position="238"/>
    </location>
</feature>
<keyword evidence="5" id="KW-1185">Reference proteome</keyword>
<feature type="transmembrane region" description="Helical" evidence="1">
    <location>
        <begin position="71"/>
        <end position="91"/>
    </location>
</feature>
<proteinExistence type="predicted"/>
<name>A0ABT3Y4K7_9FLAO</name>
<feature type="transmembrane region" description="Helical" evidence="1">
    <location>
        <begin position="277"/>
        <end position="299"/>
    </location>
</feature>
<dbReference type="EMBL" id="JAOVZV010000014">
    <property type="protein sequence ID" value="MCX8533085.1"/>
    <property type="molecule type" value="Genomic_DNA"/>
</dbReference>
<keyword evidence="4" id="KW-0808">Transferase</keyword>
<gene>
    <name evidence="4" type="ORF">OEA66_12060</name>
</gene>
<feature type="transmembrane region" description="Helical" evidence="1">
    <location>
        <begin position="305"/>
        <end position="325"/>
    </location>
</feature>
<feature type="domain" description="Acyltransferase 3" evidence="2">
    <location>
        <begin position="6"/>
        <end position="324"/>
    </location>
</feature>
<feature type="transmembrane region" description="Helical" evidence="1">
    <location>
        <begin position="337"/>
        <end position="355"/>
    </location>
</feature>
<feature type="transmembrane region" description="Helical" evidence="1">
    <location>
        <begin position="244"/>
        <end position="265"/>
    </location>
</feature>
<dbReference type="PANTHER" id="PTHR23028">
    <property type="entry name" value="ACETYLTRANSFERASE"/>
    <property type="match status" value="1"/>
</dbReference>
<feature type="transmembrane region" description="Helical" evidence="1">
    <location>
        <begin position="140"/>
        <end position="157"/>
    </location>
</feature>
<evidence type="ECO:0000259" key="3">
    <source>
        <dbReference type="Pfam" id="PF19040"/>
    </source>
</evidence>
<evidence type="ECO:0000313" key="5">
    <source>
        <dbReference type="Proteomes" id="UP001070176"/>
    </source>
</evidence>
<dbReference type="InterPro" id="IPR050879">
    <property type="entry name" value="Acyltransferase_3"/>
</dbReference>
<keyword evidence="1" id="KW-0472">Membrane</keyword>
<keyword evidence="1" id="KW-0812">Transmembrane</keyword>
<dbReference type="Pfam" id="PF19040">
    <property type="entry name" value="SGNH"/>
    <property type="match status" value="1"/>
</dbReference>
<evidence type="ECO:0000256" key="1">
    <source>
        <dbReference type="SAM" id="Phobius"/>
    </source>
</evidence>
<feature type="transmembrane region" description="Helical" evidence="1">
    <location>
        <begin position="98"/>
        <end position="116"/>
    </location>
</feature>
<dbReference type="Proteomes" id="UP001070176">
    <property type="component" value="Unassembled WGS sequence"/>
</dbReference>
<keyword evidence="1" id="KW-1133">Transmembrane helix</keyword>